<accession>A0A6C0I3B0</accession>
<proteinExistence type="predicted"/>
<name>A0A6C0I3B0_9ZZZZ</name>
<organism evidence="1">
    <name type="scientific">viral metagenome</name>
    <dbReference type="NCBI Taxonomy" id="1070528"/>
    <lineage>
        <taxon>unclassified sequences</taxon>
        <taxon>metagenomes</taxon>
        <taxon>organismal metagenomes</taxon>
    </lineage>
</organism>
<sequence>MVESLDLTISNYTIDEIEAFFRFKKGTKYKAGDVDYREYEIREQLLSSGHINKRFKRDLLEFLRVAKEWLIQERCELQKVPTTISKGYQLDIVEAPKSAIPPSREEELITKPETQYIHTSPSDYLPGSLNPLKTRIITKCLNIDTRFRENLYSTQSSDFTIQLPIKFNKVVSMQLAAFEFPVTFYGISEYYGNNYLYMSIDYVPIGNTLGPSTPTSTITHSFVIPDGNYNSLDFIDKINALFVAESTTGNSIFEYISFTLDVTATGSGSGKLTLAPKGTYGSNIRSITLDFTRDKNGVQDMTNVATRIGWNLGFIKPTYTGKTSYVADTIVEPAAIRYAFLSVDDFNNSNNNHFVSAFQQSILSPNILARFPIRGSYYSLMMETDYNLVSEPRKYFGPVDIQRLRIRLYDEFGRILAMNQSNFSFSLIFKIVYDL</sequence>
<reference evidence="1" key="1">
    <citation type="journal article" date="2020" name="Nature">
        <title>Giant virus diversity and host interactions through global metagenomics.</title>
        <authorList>
            <person name="Schulz F."/>
            <person name="Roux S."/>
            <person name="Paez-Espino D."/>
            <person name="Jungbluth S."/>
            <person name="Walsh D.A."/>
            <person name="Denef V.J."/>
            <person name="McMahon K.D."/>
            <person name="Konstantinidis K.T."/>
            <person name="Eloe-Fadrosh E.A."/>
            <person name="Kyrpides N.C."/>
            <person name="Woyke T."/>
        </authorList>
    </citation>
    <scope>NUCLEOTIDE SEQUENCE</scope>
    <source>
        <strain evidence="1">GVMAG-M-3300023184-190</strain>
    </source>
</reference>
<dbReference type="AlphaFoldDB" id="A0A6C0I3B0"/>
<dbReference type="EMBL" id="MN740090">
    <property type="protein sequence ID" value="QHT87488.1"/>
    <property type="molecule type" value="Genomic_DNA"/>
</dbReference>
<evidence type="ECO:0000313" key="1">
    <source>
        <dbReference type="EMBL" id="QHT87488.1"/>
    </source>
</evidence>
<protein>
    <submittedName>
        <fullName evidence="1">Uncharacterized protein</fullName>
    </submittedName>
</protein>